<keyword evidence="3" id="KW-1185">Reference proteome</keyword>
<dbReference type="RefSeq" id="WP_160718796.1">
    <property type="nucleotide sequence ID" value="NZ_SUMG01000002.1"/>
</dbReference>
<sequence>MPTSTFQFLSILLVLFMLITPVIVVYLVLNYFGKKKGIKNDSVEEEYLINKVLELEERIQYLEELQTPKSFEETFEEYES</sequence>
<gene>
    <name evidence="2" type="ORF">ISALK_02760</name>
</gene>
<proteinExistence type="predicted"/>
<accession>A0AA43XID9</accession>
<keyword evidence="1" id="KW-1133">Transmembrane helix</keyword>
<dbReference type="Proteomes" id="UP000449710">
    <property type="component" value="Unassembled WGS sequence"/>
</dbReference>
<name>A0AA43XID9_9CLOT</name>
<reference evidence="2 3" key="1">
    <citation type="submission" date="2019-04" db="EMBL/GenBank/DDBJ databases">
        <title>Isachenkonia alkalipeptolytica gen. nov. sp. nov. a new anaerobic, alkiliphilic organothrophic bacterium capable to reduce synthesized ferrihydrite isolated from a soda lake.</title>
        <authorList>
            <person name="Toshchakov S.V."/>
            <person name="Zavarzina D.G."/>
            <person name="Zhilina T.N."/>
            <person name="Kostrikina N.A."/>
            <person name="Kublanov I.V."/>
        </authorList>
    </citation>
    <scope>NUCLEOTIDE SEQUENCE [LARGE SCALE GENOMIC DNA]</scope>
    <source>
        <strain evidence="2 3">Z-1701</strain>
    </source>
</reference>
<organism evidence="2 3">
    <name type="scientific">Isachenkonia alkalipeptolytica</name>
    <dbReference type="NCBI Taxonomy" id="2565777"/>
    <lineage>
        <taxon>Bacteria</taxon>
        <taxon>Bacillati</taxon>
        <taxon>Bacillota</taxon>
        <taxon>Clostridia</taxon>
        <taxon>Eubacteriales</taxon>
        <taxon>Clostridiaceae</taxon>
        <taxon>Isachenkonia</taxon>
    </lineage>
</organism>
<feature type="transmembrane region" description="Helical" evidence="1">
    <location>
        <begin position="6"/>
        <end position="29"/>
    </location>
</feature>
<keyword evidence="1" id="KW-0812">Transmembrane</keyword>
<evidence type="ECO:0000313" key="3">
    <source>
        <dbReference type="Proteomes" id="UP000449710"/>
    </source>
</evidence>
<evidence type="ECO:0000313" key="2">
    <source>
        <dbReference type="EMBL" id="NBG87415.1"/>
    </source>
</evidence>
<dbReference type="EMBL" id="SUMG01000002">
    <property type="protein sequence ID" value="NBG87415.1"/>
    <property type="molecule type" value="Genomic_DNA"/>
</dbReference>
<evidence type="ECO:0000256" key="1">
    <source>
        <dbReference type="SAM" id="Phobius"/>
    </source>
</evidence>
<protein>
    <submittedName>
        <fullName evidence="2">Phage shock protein B</fullName>
    </submittedName>
</protein>
<dbReference type="AlphaFoldDB" id="A0AA43XID9"/>
<keyword evidence="1" id="KW-0472">Membrane</keyword>
<comment type="caution">
    <text evidence="2">The sequence shown here is derived from an EMBL/GenBank/DDBJ whole genome shotgun (WGS) entry which is preliminary data.</text>
</comment>